<dbReference type="AlphaFoldDB" id="A0A7X0IIP7"/>
<protein>
    <recommendedName>
        <fullName evidence="2">Ricin B lectin domain-containing protein</fullName>
    </recommendedName>
</protein>
<gene>
    <name evidence="3" type="ORF">BJ992_003848</name>
</gene>
<proteinExistence type="predicted"/>
<reference evidence="3 4" key="1">
    <citation type="submission" date="2020-08" db="EMBL/GenBank/DDBJ databases">
        <title>Sequencing the genomes of 1000 actinobacteria strains.</title>
        <authorList>
            <person name="Klenk H.-P."/>
        </authorList>
    </citation>
    <scope>NUCLEOTIDE SEQUENCE [LARGE SCALE GENOMIC DNA]</scope>
    <source>
        <strain evidence="3 4">DSM 44936</strain>
    </source>
</reference>
<evidence type="ECO:0000259" key="2">
    <source>
        <dbReference type="SMART" id="SM00458"/>
    </source>
</evidence>
<dbReference type="InterPro" id="IPR000772">
    <property type="entry name" value="Ricin_B_lectin"/>
</dbReference>
<dbReference type="Pfam" id="PF14200">
    <property type="entry name" value="RicinB_lectin_2"/>
    <property type="match status" value="1"/>
</dbReference>
<dbReference type="CDD" id="cd00161">
    <property type="entry name" value="beta-trefoil_Ricin-like"/>
    <property type="match status" value="1"/>
</dbReference>
<dbReference type="InterPro" id="IPR035992">
    <property type="entry name" value="Ricin_B-like_lectins"/>
</dbReference>
<dbReference type="SUPFAM" id="SSF50370">
    <property type="entry name" value="Ricin B-like lectins"/>
    <property type="match status" value="1"/>
</dbReference>
<accession>A0A7X0IIP7</accession>
<dbReference type="SMART" id="SM00458">
    <property type="entry name" value="RICIN"/>
    <property type="match status" value="1"/>
</dbReference>
<evidence type="ECO:0000313" key="4">
    <source>
        <dbReference type="Proteomes" id="UP000555564"/>
    </source>
</evidence>
<evidence type="ECO:0000256" key="1">
    <source>
        <dbReference type="SAM" id="SignalP"/>
    </source>
</evidence>
<feature type="signal peptide" evidence="1">
    <location>
        <begin position="1"/>
        <end position="28"/>
    </location>
</feature>
<dbReference type="PROSITE" id="PS50231">
    <property type="entry name" value="RICIN_B_LECTIN"/>
    <property type="match status" value="1"/>
</dbReference>
<dbReference type="RefSeq" id="WP_184982907.1">
    <property type="nucleotide sequence ID" value="NZ_BAAALO010000014.1"/>
</dbReference>
<feature type="domain" description="Ricin B lectin" evidence="2">
    <location>
        <begin position="31"/>
        <end position="167"/>
    </location>
</feature>
<sequence length="169" mass="17626">MRVFKKVMAVGALVVAGLLAGTGGQAQAAAGSFTVRLLPSSNRFIFMDVQQGSTGDGAPIIVWPLSGDNQVWTFEPVGTNLYMIRNKHSNKCIQTSGVAGDQLVQWNCHNRPNQLWSTGLSPLPFVPSAIVNPATGLVMDVSGGGGQGSAVIGWPSNGGLNQSWFTAAA</sequence>
<keyword evidence="4" id="KW-1185">Reference proteome</keyword>
<evidence type="ECO:0000313" key="3">
    <source>
        <dbReference type="EMBL" id="MBB6474417.1"/>
    </source>
</evidence>
<dbReference type="Proteomes" id="UP000555564">
    <property type="component" value="Unassembled WGS sequence"/>
</dbReference>
<comment type="caution">
    <text evidence="3">The sequence shown here is derived from an EMBL/GenBank/DDBJ whole genome shotgun (WGS) entry which is preliminary data.</text>
</comment>
<dbReference type="Gene3D" id="2.80.10.50">
    <property type="match status" value="2"/>
</dbReference>
<dbReference type="EMBL" id="JACHIU010000001">
    <property type="protein sequence ID" value="MBB6474417.1"/>
    <property type="molecule type" value="Genomic_DNA"/>
</dbReference>
<name>A0A7X0IIP7_9ACTN</name>
<keyword evidence="1" id="KW-0732">Signal</keyword>
<feature type="chain" id="PRO_5031352416" description="Ricin B lectin domain-containing protein" evidence="1">
    <location>
        <begin position="29"/>
        <end position="169"/>
    </location>
</feature>
<organism evidence="3 4">
    <name type="scientific">Sphaerisporangium rubeum</name>
    <dbReference type="NCBI Taxonomy" id="321317"/>
    <lineage>
        <taxon>Bacteria</taxon>
        <taxon>Bacillati</taxon>
        <taxon>Actinomycetota</taxon>
        <taxon>Actinomycetes</taxon>
        <taxon>Streptosporangiales</taxon>
        <taxon>Streptosporangiaceae</taxon>
        <taxon>Sphaerisporangium</taxon>
    </lineage>
</organism>